<evidence type="ECO:0000256" key="4">
    <source>
        <dbReference type="SAM" id="Phobius"/>
    </source>
</evidence>
<dbReference type="Pfam" id="PF00535">
    <property type="entry name" value="Glycos_transf_2"/>
    <property type="match status" value="1"/>
</dbReference>
<feature type="transmembrane region" description="Helical" evidence="4">
    <location>
        <begin position="341"/>
        <end position="361"/>
    </location>
</feature>
<evidence type="ECO:0000256" key="2">
    <source>
        <dbReference type="ARBA" id="ARBA00022676"/>
    </source>
</evidence>
<gene>
    <name evidence="6" type="ORF">FHS90_002617</name>
</gene>
<feature type="domain" description="Glycosyltransferase 2-like" evidence="5">
    <location>
        <begin position="43"/>
        <end position="176"/>
    </location>
</feature>
<dbReference type="InterPro" id="IPR001173">
    <property type="entry name" value="Glyco_trans_2-like"/>
</dbReference>
<dbReference type="GO" id="GO:0016757">
    <property type="term" value="F:glycosyltransferase activity"/>
    <property type="evidence" value="ECO:0007669"/>
    <property type="project" value="UniProtKB-KW"/>
</dbReference>
<dbReference type="PANTHER" id="PTHR43630:SF1">
    <property type="entry name" value="POLY-BETA-1,6-N-ACETYL-D-GLUCOSAMINE SYNTHASE"/>
    <property type="match status" value="1"/>
</dbReference>
<feature type="transmembrane region" description="Helical" evidence="4">
    <location>
        <begin position="311"/>
        <end position="329"/>
    </location>
</feature>
<keyword evidence="4" id="KW-1133">Transmembrane helix</keyword>
<proteinExistence type="inferred from homology"/>
<dbReference type="SUPFAM" id="SSF53448">
    <property type="entry name" value="Nucleotide-diphospho-sugar transferases"/>
    <property type="match status" value="1"/>
</dbReference>
<dbReference type="Proteomes" id="UP000563094">
    <property type="component" value="Unassembled WGS sequence"/>
</dbReference>
<evidence type="ECO:0000256" key="1">
    <source>
        <dbReference type="ARBA" id="ARBA00006739"/>
    </source>
</evidence>
<keyword evidence="7" id="KW-1185">Reference proteome</keyword>
<keyword evidence="4" id="KW-0812">Transmembrane</keyword>
<keyword evidence="3 6" id="KW-0808">Transferase</keyword>
<dbReference type="PANTHER" id="PTHR43630">
    <property type="entry name" value="POLY-BETA-1,6-N-ACETYL-D-GLUCOSAMINE SYNTHASE"/>
    <property type="match status" value="1"/>
</dbReference>
<evidence type="ECO:0000259" key="5">
    <source>
        <dbReference type="Pfam" id="PF00535"/>
    </source>
</evidence>
<comment type="similarity">
    <text evidence="1">Belongs to the glycosyltransferase 2 family.</text>
</comment>
<evidence type="ECO:0000313" key="6">
    <source>
        <dbReference type="EMBL" id="MBA9077898.1"/>
    </source>
</evidence>
<evidence type="ECO:0000256" key="3">
    <source>
        <dbReference type="ARBA" id="ARBA00022679"/>
    </source>
</evidence>
<dbReference type="EMBL" id="JACJIQ010000009">
    <property type="protein sequence ID" value="MBA9077898.1"/>
    <property type="molecule type" value="Genomic_DNA"/>
</dbReference>
<dbReference type="RefSeq" id="WP_182513285.1">
    <property type="nucleotide sequence ID" value="NZ_JACJIQ010000009.1"/>
</dbReference>
<dbReference type="AlphaFoldDB" id="A0A839GU16"/>
<feature type="transmembrane region" description="Helical" evidence="4">
    <location>
        <begin position="285"/>
        <end position="305"/>
    </location>
</feature>
<reference evidence="6 7" key="1">
    <citation type="submission" date="2020-08" db="EMBL/GenBank/DDBJ databases">
        <title>Genomic Encyclopedia of Type Strains, Phase IV (KMG-IV): sequencing the most valuable type-strain genomes for metagenomic binning, comparative biology and taxonomic classification.</title>
        <authorList>
            <person name="Goeker M."/>
        </authorList>
    </citation>
    <scope>NUCLEOTIDE SEQUENCE [LARGE SCALE GENOMIC DNA]</scope>
    <source>
        <strain evidence="6 7">DSM 29854</strain>
    </source>
</reference>
<dbReference type="InterPro" id="IPR029044">
    <property type="entry name" value="Nucleotide-diphossugar_trans"/>
</dbReference>
<sequence length="378" mass="42592">MILQLLSLLVVLAYGVCLVVCWISWRRIPTVETGQDVPTAFFSVIIPVRNEAAHIAQLLGDLERQQYPASAFEVIVVDDHSEDDTVRQVEQFQQQTQLRLSFLNLASFPGVRQKKGAVEAGIKAAKGEWIACTDGDCRLHPSWLALLNQLKQRENPKIICGPVALSPCQNLFQNLQALEFSALIGVGAATLQMGRPTMCNGANLAYEKDAFYGVNGFKGNEHVPSGDDEFLLHKIQQKYPKRAVFLKAENAVVKTAPASRLSQFIHQRVRWASKWQHYEAWGPKVLAVLVAGANLLLWFTFFMAVANVWSWWFFALCLLVKLGPDLLLFSSVLPFFQKNRLFSLIPLLQVVYVPYVLYTALSGLKGRYRWKGREHETS</sequence>
<keyword evidence="4" id="KW-0472">Membrane</keyword>
<feature type="transmembrane region" description="Helical" evidence="4">
    <location>
        <begin position="6"/>
        <end position="25"/>
    </location>
</feature>
<protein>
    <submittedName>
        <fullName evidence="6">Cellulose synthase/poly-beta-1,6-N-acetylglucosamine synthase-like glycosyltransferase</fullName>
    </submittedName>
</protein>
<keyword evidence="2" id="KW-0328">Glycosyltransferase</keyword>
<organism evidence="6 7">
    <name type="scientific">Rufibacter quisquiliarum</name>
    <dbReference type="NCBI Taxonomy" id="1549639"/>
    <lineage>
        <taxon>Bacteria</taxon>
        <taxon>Pseudomonadati</taxon>
        <taxon>Bacteroidota</taxon>
        <taxon>Cytophagia</taxon>
        <taxon>Cytophagales</taxon>
        <taxon>Hymenobacteraceae</taxon>
        <taxon>Rufibacter</taxon>
    </lineage>
</organism>
<accession>A0A839GU16</accession>
<dbReference type="Gene3D" id="3.90.550.10">
    <property type="entry name" value="Spore Coat Polysaccharide Biosynthesis Protein SpsA, Chain A"/>
    <property type="match status" value="1"/>
</dbReference>
<evidence type="ECO:0000313" key="7">
    <source>
        <dbReference type="Proteomes" id="UP000563094"/>
    </source>
</evidence>
<comment type="caution">
    <text evidence="6">The sequence shown here is derived from an EMBL/GenBank/DDBJ whole genome shotgun (WGS) entry which is preliminary data.</text>
</comment>
<name>A0A839GU16_9BACT</name>